<feature type="transmembrane region" description="Helical" evidence="2">
    <location>
        <begin position="123"/>
        <end position="142"/>
    </location>
</feature>
<reference evidence="4" key="1">
    <citation type="submission" date="2020-05" db="EMBL/GenBank/DDBJ databases">
        <title>Mycena genomes resolve the evolution of fungal bioluminescence.</title>
        <authorList>
            <person name="Tsai I.J."/>
        </authorList>
    </citation>
    <scope>NUCLEOTIDE SEQUENCE</scope>
    <source>
        <strain evidence="4">160909Yilan</strain>
    </source>
</reference>
<feature type="transmembrane region" description="Helical" evidence="2">
    <location>
        <begin position="219"/>
        <end position="243"/>
    </location>
</feature>
<feature type="transmembrane region" description="Helical" evidence="2">
    <location>
        <begin position="12"/>
        <end position="29"/>
    </location>
</feature>
<keyword evidence="2" id="KW-0472">Membrane</keyword>
<dbReference type="InterPro" id="IPR045339">
    <property type="entry name" value="DUF6534"/>
</dbReference>
<organism evidence="4 5">
    <name type="scientific">Mycena sanguinolenta</name>
    <dbReference type="NCBI Taxonomy" id="230812"/>
    <lineage>
        <taxon>Eukaryota</taxon>
        <taxon>Fungi</taxon>
        <taxon>Dikarya</taxon>
        <taxon>Basidiomycota</taxon>
        <taxon>Agaricomycotina</taxon>
        <taxon>Agaricomycetes</taxon>
        <taxon>Agaricomycetidae</taxon>
        <taxon>Agaricales</taxon>
        <taxon>Marasmiineae</taxon>
        <taxon>Mycenaceae</taxon>
        <taxon>Mycena</taxon>
    </lineage>
</organism>
<evidence type="ECO:0000256" key="2">
    <source>
        <dbReference type="SAM" id="Phobius"/>
    </source>
</evidence>
<accession>A0A8H6YQF2</accession>
<comment type="caution">
    <text evidence="4">The sequence shown here is derived from an EMBL/GenBank/DDBJ whole genome shotgun (WGS) entry which is preliminary data.</text>
</comment>
<feature type="compositionally biased region" description="Polar residues" evidence="1">
    <location>
        <begin position="310"/>
        <end position="320"/>
    </location>
</feature>
<dbReference type="Pfam" id="PF20152">
    <property type="entry name" value="DUF6534"/>
    <property type="match status" value="1"/>
</dbReference>
<dbReference type="Proteomes" id="UP000623467">
    <property type="component" value="Unassembled WGS sequence"/>
</dbReference>
<keyword evidence="2" id="KW-0812">Transmembrane</keyword>
<dbReference type="PANTHER" id="PTHR40465:SF1">
    <property type="entry name" value="DUF6534 DOMAIN-CONTAINING PROTEIN"/>
    <property type="match status" value="1"/>
</dbReference>
<feature type="region of interest" description="Disordered" evidence="1">
    <location>
        <begin position="300"/>
        <end position="320"/>
    </location>
</feature>
<keyword evidence="5" id="KW-1185">Reference proteome</keyword>
<evidence type="ECO:0000313" key="5">
    <source>
        <dbReference type="Proteomes" id="UP000623467"/>
    </source>
</evidence>
<keyword evidence="2" id="KW-1133">Transmembrane helix</keyword>
<feature type="transmembrane region" description="Helical" evidence="2">
    <location>
        <begin position="162"/>
        <end position="187"/>
    </location>
</feature>
<sequence length="320" mass="35508">MASSNFPPLDGTYGATEIGSNVALFLFGIQTIQTRRYFCEFPQDSAFLKTLVGLVWLLEFGESICASHVLYTLTVTFYGQPPAQVQNNPPHSIELQNSFLVLSLTIIQLFFANRVRILSGNSAILLLALVFSLFTLVVGLISEAQLWTSTTALATLEVKMRWVKIAAMAATPILDILIASSLCFCLLRRREEEFRRRYNKPDPGHIDYMDHRQAFETTLLTSICAIMQVILFLAGPDLSYIAFQNIQSKLFANSMLAVLNGWRRLKSHDEEALGTPNNLSFNLSERPVMGSAASNSTWLQHAGSGEDRTVNSSGGIRNTS</sequence>
<feature type="transmembrane region" description="Helical" evidence="2">
    <location>
        <begin position="50"/>
        <end position="73"/>
    </location>
</feature>
<feature type="transmembrane region" description="Helical" evidence="2">
    <location>
        <begin position="93"/>
        <end position="111"/>
    </location>
</feature>
<evidence type="ECO:0000259" key="3">
    <source>
        <dbReference type="Pfam" id="PF20152"/>
    </source>
</evidence>
<dbReference type="PANTHER" id="PTHR40465">
    <property type="entry name" value="CHROMOSOME 1, WHOLE GENOME SHOTGUN SEQUENCE"/>
    <property type="match status" value="1"/>
</dbReference>
<evidence type="ECO:0000256" key="1">
    <source>
        <dbReference type="SAM" id="MobiDB-lite"/>
    </source>
</evidence>
<dbReference type="OrthoDB" id="3011951at2759"/>
<dbReference type="EMBL" id="JACAZH010000007">
    <property type="protein sequence ID" value="KAF7364313.1"/>
    <property type="molecule type" value="Genomic_DNA"/>
</dbReference>
<proteinExistence type="predicted"/>
<dbReference type="AlphaFoldDB" id="A0A8H6YQF2"/>
<evidence type="ECO:0000313" key="4">
    <source>
        <dbReference type="EMBL" id="KAF7364313.1"/>
    </source>
</evidence>
<feature type="domain" description="DUF6534" evidence="3">
    <location>
        <begin position="173"/>
        <end position="261"/>
    </location>
</feature>
<protein>
    <submittedName>
        <fullName evidence="4">O-methylsterigmatocystin oxidoreductase</fullName>
    </submittedName>
</protein>
<gene>
    <name evidence="4" type="ORF">MSAN_01091300</name>
</gene>
<name>A0A8H6YQF2_9AGAR</name>